<dbReference type="SUPFAM" id="SSF53474">
    <property type="entry name" value="alpha/beta-Hydrolases"/>
    <property type="match status" value="1"/>
</dbReference>
<protein>
    <recommendedName>
        <fullName evidence="1">AB hydrolase-1 domain-containing protein</fullName>
    </recommendedName>
</protein>
<dbReference type="Proteomes" id="UP000288246">
    <property type="component" value="Unassembled WGS sequence"/>
</dbReference>
<dbReference type="EMBL" id="BHYL01000044">
    <property type="protein sequence ID" value="GCD19017.1"/>
    <property type="molecule type" value="Genomic_DNA"/>
</dbReference>
<accession>A0A401UWE8</accession>
<dbReference type="InterPro" id="IPR029058">
    <property type="entry name" value="AB_hydrolase_fold"/>
</dbReference>
<dbReference type="Gene3D" id="3.40.50.1820">
    <property type="entry name" value="alpha/beta hydrolase"/>
    <property type="match status" value="1"/>
</dbReference>
<evidence type="ECO:0000259" key="1">
    <source>
        <dbReference type="Pfam" id="PF12697"/>
    </source>
</evidence>
<dbReference type="RefSeq" id="WP_124341563.1">
    <property type="nucleotide sequence ID" value="NZ_BHYL01000044.1"/>
</dbReference>
<dbReference type="GO" id="GO:0003824">
    <property type="term" value="F:catalytic activity"/>
    <property type="evidence" value="ECO:0007669"/>
    <property type="project" value="UniProtKB-ARBA"/>
</dbReference>
<gene>
    <name evidence="2" type="ORF">CTKZ_05790</name>
</gene>
<comment type="caution">
    <text evidence="2">The sequence shown here is derived from an EMBL/GenBank/DDBJ whole genome shotgun (WGS) entry which is preliminary data.</text>
</comment>
<proteinExistence type="predicted"/>
<dbReference type="OrthoDB" id="9785847at2"/>
<name>A0A401UWE8_9CELL</name>
<dbReference type="InterPro" id="IPR050228">
    <property type="entry name" value="Carboxylesterase_BioH"/>
</dbReference>
<dbReference type="AlphaFoldDB" id="A0A401UWE8"/>
<sequence length="293" mass="31199">MTVASAQKSTTVRSHVRPPRGLRTAFSLAERVAPALVARAAFFLWCRPTGTRRTTTIPGGTRWTLPLGRGHVVGQTWGSGPRVYLVHGWGGHRGQLAAFVEPLVAAGHEVVAFDALSHGESGPGAFGPRQATMPEMAATLAAVVAARGHAHAIVTHSFGGSTTTLALLDGLTADRVVLVAPMADPLPYTRDFAEVLGFGESTRQRFLALMERRAGRPLTDFDVARGVEQLDGPLPAALVVHDTQDKEAHHADGERLARSWPGARLVTTTGLGHRRILRDPDVVAEVVKHVTAA</sequence>
<feature type="domain" description="AB hydrolase-1" evidence="1">
    <location>
        <begin position="83"/>
        <end position="286"/>
    </location>
</feature>
<keyword evidence="3" id="KW-1185">Reference proteome</keyword>
<dbReference type="InterPro" id="IPR000073">
    <property type="entry name" value="AB_hydrolase_1"/>
</dbReference>
<evidence type="ECO:0000313" key="3">
    <source>
        <dbReference type="Proteomes" id="UP000288246"/>
    </source>
</evidence>
<dbReference type="Pfam" id="PF12697">
    <property type="entry name" value="Abhydrolase_6"/>
    <property type="match status" value="1"/>
</dbReference>
<reference evidence="2 3" key="1">
    <citation type="submission" date="2018-11" db="EMBL/GenBank/DDBJ databases">
        <title>Draft genome sequence of Cellulomonas takizawaensis strain TKZ-21.</title>
        <authorList>
            <person name="Yamamura H."/>
            <person name="Hayashi T."/>
            <person name="Hamada M."/>
            <person name="Serisawa Y."/>
            <person name="Matsuyama K."/>
            <person name="Nakagawa Y."/>
            <person name="Otoguro M."/>
            <person name="Yanagida F."/>
            <person name="Hayakawa M."/>
        </authorList>
    </citation>
    <scope>NUCLEOTIDE SEQUENCE [LARGE SCALE GENOMIC DNA]</scope>
    <source>
        <strain evidence="2 3">TKZ-21</strain>
    </source>
</reference>
<dbReference type="PANTHER" id="PTHR43194:SF2">
    <property type="entry name" value="PEROXISOMAL MEMBRANE PROTEIN LPX1"/>
    <property type="match status" value="1"/>
</dbReference>
<evidence type="ECO:0000313" key="2">
    <source>
        <dbReference type="EMBL" id="GCD19017.1"/>
    </source>
</evidence>
<organism evidence="2 3">
    <name type="scientific">Cellulomonas algicola</name>
    <dbReference type="NCBI Taxonomy" id="2071633"/>
    <lineage>
        <taxon>Bacteria</taxon>
        <taxon>Bacillati</taxon>
        <taxon>Actinomycetota</taxon>
        <taxon>Actinomycetes</taxon>
        <taxon>Micrococcales</taxon>
        <taxon>Cellulomonadaceae</taxon>
        <taxon>Cellulomonas</taxon>
    </lineage>
</organism>
<dbReference type="PANTHER" id="PTHR43194">
    <property type="entry name" value="HYDROLASE ALPHA/BETA FOLD FAMILY"/>
    <property type="match status" value="1"/>
</dbReference>